<organism evidence="2 3">
    <name type="scientific">Pseudomonas asuensis</name>
    <dbReference type="NCBI Taxonomy" id="1825787"/>
    <lineage>
        <taxon>Bacteria</taxon>
        <taxon>Pseudomonadati</taxon>
        <taxon>Pseudomonadota</taxon>
        <taxon>Gammaproteobacteria</taxon>
        <taxon>Pseudomonadales</taxon>
        <taxon>Pseudomonadaceae</taxon>
        <taxon>Pseudomonas</taxon>
    </lineage>
</organism>
<gene>
    <name evidence="2" type="ORF">GCM10009425_40140</name>
</gene>
<evidence type="ECO:0000256" key="1">
    <source>
        <dbReference type="SAM" id="Phobius"/>
    </source>
</evidence>
<keyword evidence="1" id="KW-0472">Membrane</keyword>
<accession>A0ABQ2H2Y3</accession>
<comment type="caution">
    <text evidence="2">The sequence shown here is derived from an EMBL/GenBank/DDBJ whole genome shotgun (WGS) entry which is preliminary data.</text>
</comment>
<dbReference type="EMBL" id="BMNW01000011">
    <property type="protein sequence ID" value="GGM25350.1"/>
    <property type="molecule type" value="Genomic_DNA"/>
</dbReference>
<protein>
    <recommendedName>
        <fullName evidence="4">Secreted protein</fullName>
    </recommendedName>
</protein>
<evidence type="ECO:0000313" key="3">
    <source>
        <dbReference type="Proteomes" id="UP000616499"/>
    </source>
</evidence>
<evidence type="ECO:0008006" key="4">
    <source>
        <dbReference type="Google" id="ProtNLM"/>
    </source>
</evidence>
<name>A0ABQ2H2Y3_9PSED</name>
<dbReference type="RefSeq" id="WP_188867917.1">
    <property type="nucleotide sequence ID" value="NZ_BMNW01000011.1"/>
</dbReference>
<keyword evidence="3" id="KW-1185">Reference proteome</keyword>
<evidence type="ECO:0000313" key="2">
    <source>
        <dbReference type="EMBL" id="GGM25350.1"/>
    </source>
</evidence>
<dbReference type="Proteomes" id="UP000616499">
    <property type="component" value="Unassembled WGS sequence"/>
</dbReference>
<keyword evidence="1" id="KW-0812">Transmembrane</keyword>
<reference evidence="3" key="1">
    <citation type="journal article" date="2019" name="Int. J. Syst. Evol. Microbiol.">
        <title>The Global Catalogue of Microorganisms (GCM) 10K type strain sequencing project: providing services to taxonomists for standard genome sequencing and annotation.</title>
        <authorList>
            <consortium name="The Broad Institute Genomics Platform"/>
            <consortium name="The Broad Institute Genome Sequencing Center for Infectious Disease"/>
            <person name="Wu L."/>
            <person name="Ma J."/>
        </authorList>
    </citation>
    <scope>NUCLEOTIDE SEQUENCE [LARGE SCALE GENOMIC DNA]</scope>
    <source>
        <strain evidence="3">JCM 13501</strain>
    </source>
</reference>
<proteinExistence type="predicted"/>
<feature type="transmembrane region" description="Helical" evidence="1">
    <location>
        <begin position="7"/>
        <end position="26"/>
    </location>
</feature>
<sequence length="101" mass="10789">MQKKIAIRVVVVCALVLSGYVGRWFYLSSEASPDEVAVAAMTSSCAMEMLSQEKPGGTLRGTFHNGDVWTVGDLNVVQGICEEKDLAGKQAIAAKTADRPD</sequence>
<keyword evidence="1" id="KW-1133">Transmembrane helix</keyword>